<dbReference type="RefSeq" id="WP_110893707.1">
    <property type="nucleotide sequence ID" value="NZ_CP054614.1"/>
</dbReference>
<dbReference type="EMBL" id="CP054614">
    <property type="protein sequence ID" value="QKS59324.1"/>
    <property type="molecule type" value="Genomic_DNA"/>
</dbReference>
<organism evidence="3 4">
    <name type="scientific">Paenibacillus barcinonensis</name>
    <dbReference type="NCBI Taxonomy" id="198119"/>
    <lineage>
        <taxon>Bacteria</taxon>
        <taxon>Bacillati</taxon>
        <taxon>Bacillota</taxon>
        <taxon>Bacilli</taxon>
        <taxon>Bacillales</taxon>
        <taxon>Paenibacillaceae</taxon>
        <taxon>Paenibacillus</taxon>
    </lineage>
</organism>
<evidence type="ECO:0000313" key="4">
    <source>
        <dbReference type="Proteomes" id="UP000509327"/>
    </source>
</evidence>
<protein>
    <submittedName>
        <fullName evidence="3">Uncharacterized protein</fullName>
    </submittedName>
</protein>
<evidence type="ECO:0000256" key="1">
    <source>
        <dbReference type="SAM" id="MobiDB-lite"/>
    </source>
</evidence>
<reference evidence="3 4" key="1">
    <citation type="submission" date="2020-06" db="EMBL/GenBank/DDBJ databases">
        <title>Complete genome of Paenibacillus barcinonensis KACC11450.</title>
        <authorList>
            <person name="Kim M."/>
            <person name="Park Y.-J."/>
            <person name="Shin J.-H."/>
        </authorList>
    </citation>
    <scope>NUCLEOTIDE SEQUENCE [LARGE SCALE GENOMIC DNA]</scope>
    <source>
        <strain evidence="3 4">KACC11450</strain>
    </source>
</reference>
<gene>
    <name evidence="2" type="ORF">HUB98_26050</name>
    <name evidence="3" type="ORF">HUB98_26340</name>
</gene>
<evidence type="ECO:0000313" key="3">
    <source>
        <dbReference type="EMBL" id="QKS59378.1"/>
    </source>
</evidence>
<accession>A0ABX6QB37</accession>
<sequence>MSYEHRVITPKQYADAAANGIRNRVLEDRVRKLGWSMKDAISKRPGKNVKHGDWPDRAEANGVNSGECQR</sequence>
<proteinExistence type="predicted"/>
<dbReference type="Proteomes" id="UP000509327">
    <property type="component" value="Chromosome"/>
</dbReference>
<feature type="compositionally biased region" description="Basic and acidic residues" evidence="1">
    <location>
        <begin position="50"/>
        <end position="59"/>
    </location>
</feature>
<feature type="region of interest" description="Disordered" evidence="1">
    <location>
        <begin position="38"/>
        <end position="70"/>
    </location>
</feature>
<evidence type="ECO:0000313" key="2">
    <source>
        <dbReference type="EMBL" id="QKS59324.1"/>
    </source>
</evidence>
<dbReference type="EMBL" id="CP054614">
    <property type="protein sequence ID" value="QKS59378.1"/>
    <property type="molecule type" value="Genomic_DNA"/>
</dbReference>
<keyword evidence="4" id="KW-1185">Reference proteome</keyword>
<name>A0ABX6QB37_PAEBA</name>